<dbReference type="InterPro" id="IPR025110">
    <property type="entry name" value="AMP-bd_C"/>
</dbReference>
<dbReference type="InterPro" id="IPR000873">
    <property type="entry name" value="AMP-dep_synth/lig_dom"/>
</dbReference>
<dbReference type="PANTHER" id="PTHR43201">
    <property type="entry name" value="ACYL-COA SYNTHETASE"/>
    <property type="match status" value="1"/>
</dbReference>
<keyword evidence="9" id="KW-1185">Reference proteome</keyword>
<dbReference type="NCBIfam" id="NF002966">
    <property type="entry name" value="PRK03640.1"/>
    <property type="match status" value="1"/>
</dbReference>
<dbReference type="InterPro" id="IPR010192">
    <property type="entry name" value="MenE"/>
</dbReference>
<dbReference type="EC" id="6.2.1.26" evidence="5"/>
<reference evidence="8 9" key="1">
    <citation type="submission" date="2022-01" db="EMBL/GenBank/DDBJ databases">
        <title>Alkalihalobacillus sp. EGI L200015, a novel bacterium isolated from a salt lake sediment.</title>
        <authorList>
            <person name="Gao L."/>
            <person name="Fang B.-Z."/>
            <person name="Li W.-J."/>
        </authorList>
    </citation>
    <scope>NUCLEOTIDE SEQUENCE [LARGE SCALE GENOMIC DNA]</scope>
    <source>
        <strain evidence="8 9">KCTC 12718</strain>
    </source>
</reference>
<comment type="similarity">
    <text evidence="5">Belongs to the ATP-dependent AMP-binding enzyme family. MenE subfamily.</text>
</comment>
<keyword evidence="3 5" id="KW-0547">Nucleotide-binding</keyword>
<dbReference type="InterPro" id="IPR045851">
    <property type="entry name" value="AMP-bd_C_sf"/>
</dbReference>
<protein>
    <recommendedName>
        <fullName evidence="5">2-succinylbenzoate--CoA ligase</fullName>
        <ecNumber evidence="5">6.2.1.26</ecNumber>
    </recommendedName>
    <alternativeName>
        <fullName evidence="5">o-succinylbenzoyl-CoA synthetase</fullName>
        <shortName evidence="5">OSB-CoA synthetase</shortName>
    </alternativeName>
</protein>
<feature type="domain" description="AMP-dependent synthetase/ligase" evidence="6">
    <location>
        <begin position="11"/>
        <end position="351"/>
    </location>
</feature>
<evidence type="ECO:0000256" key="3">
    <source>
        <dbReference type="ARBA" id="ARBA00022741"/>
    </source>
</evidence>
<dbReference type="SUPFAM" id="SSF56801">
    <property type="entry name" value="Acetyl-CoA synthetase-like"/>
    <property type="match status" value="1"/>
</dbReference>
<organism evidence="8 9">
    <name type="scientific">Pseudalkalibacillus berkeleyi</name>
    <dbReference type="NCBI Taxonomy" id="1069813"/>
    <lineage>
        <taxon>Bacteria</taxon>
        <taxon>Bacillati</taxon>
        <taxon>Bacillota</taxon>
        <taxon>Bacilli</taxon>
        <taxon>Bacillales</taxon>
        <taxon>Fictibacillaceae</taxon>
        <taxon>Pseudalkalibacillus</taxon>
    </lineage>
</organism>
<comment type="pathway">
    <text evidence="5">Quinol/quinone metabolism; 1,4-dihydroxy-2-naphthoate biosynthesis; 1,4-dihydroxy-2-naphthoate from chorismate: step 5/7.</text>
</comment>
<dbReference type="GO" id="GO:0008756">
    <property type="term" value="F:o-succinylbenzoate-CoA ligase activity"/>
    <property type="evidence" value="ECO:0007669"/>
    <property type="project" value="UniProtKB-EC"/>
</dbReference>
<dbReference type="InterPro" id="IPR042099">
    <property type="entry name" value="ANL_N_sf"/>
</dbReference>
<gene>
    <name evidence="5" type="primary">menE</name>
    <name evidence="8" type="ORF">L2716_11685</name>
</gene>
<proteinExistence type="inferred from homology"/>
<accession>A0ABS9H353</accession>
<comment type="function">
    <text evidence="5">Converts 2-succinylbenzoate (OSB) to 2-succinylbenzoyl-CoA (OSB-CoA).</text>
</comment>
<dbReference type="Proteomes" id="UP001649381">
    <property type="component" value="Unassembled WGS sequence"/>
</dbReference>
<evidence type="ECO:0000313" key="8">
    <source>
        <dbReference type="EMBL" id="MCF6138390.1"/>
    </source>
</evidence>
<evidence type="ECO:0000313" key="9">
    <source>
        <dbReference type="Proteomes" id="UP001649381"/>
    </source>
</evidence>
<evidence type="ECO:0000256" key="1">
    <source>
        <dbReference type="ARBA" id="ARBA00022428"/>
    </source>
</evidence>
<dbReference type="Pfam" id="PF13193">
    <property type="entry name" value="AMP-binding_C"/>
    <property type="match status" value="1"/>
</dbReference>
<dbReference type="HAMAP" id="MF_00731">
    <property type="entry name" value="MenE"/>
    <property type="match status" value="1"/>
</dbReference>
<comment type="pathway">
    <text evidence="5">Quinol/quinone metabolism; menaquinone biosynthesis.</text>
</comment>
<dbReference type="InterPro" id="IPR020845">
    <property type="entry name" value="AMP-binding_CS"/>
</dbReference>
<keyword evidence="2 5" id="KW-0436">Ligase</keyword>
<evidence type="ECO:0000259" key="6">
    <source>
        <dbReference type="Pfam" id="PF00501"/>
    </source>
</evidence>
<keyword evidence="4 5" id="KW-0067">ATP-binding</keyword>
<name>A0ABS9H353_9BACL</name>
<feature type="domain" description="AMP-binding enzyme C-terminal" evidence="7">
    <location>
        <begin position="401"/>
        <end position="476"/>
    </location>
</feature>
<evidence type="ECO:0000259" key="7">
    <source>
        <dbReference type="Pfam" id="PF13193"/>
    </source>
</evidence>
<comment type="caution">
    <text evidence="8">The sequence shown here is derived from an EMBL/GenBank/DDBJ whole genome shotgun (WGS) entry which is preliminary data.</text>
</comment>
<dbReference type="Gene3D" id="3.40.50.12780">
    <property type="entry name" value="N-terminal domain of ligase-like"/>
    <property type="match status" value="1"/>
</dbReference>
<dbReference type="NCBIfam" id="TIGR01923">
    <property type="entry name" value="menE"/>
    <property type="match status" value="1"/>
</dbReference>
<dbReference type="RefSeq" id="WP_236334810.1">
    <property type="nucleotide sequence ID" value="NZ_JAKIJS010000001.1"/>
</dbReference>
<dbReference type="Gene3D" id="3.30.300.30">
    <property type="match status" value="1"/>
</dbReference>
<comment type="catalytic activity">
    <reaction evidence="5">
        <text>2-succinylbenzoate + ATP + CoA = 2-succinylbenzoyl-CoA + AMP + diphosphate</text>
        <dbReference type="Rhea" id="RHEA:17009"/>
        <dbReference type="ChEBI" id="CHEBI:18325"/>
        <dbReference type="ChEBI" id="CHEBI:30616"/>
        <dbReference type="ChEBI" id="CHEBI:33019"/>
        <dbReference type="ChEBI" id="CHEBI:57287"/>
        <dbReference type="ChEBI" id="CHEBI:57364"/>
        <dbReference type="ChEBI" id="CHEBI:456215"/>
        <dbReference type="EC" id="6.2.1.26"/>
    </reaction>
</comment>
<evidence type="ECO:0000256" key="2">
    <source>
        <dbReference type="ARBA" id="ARBA00022598"/>
    </source>
</evidence>
<dbReference type="EMBL" id="JAKIJS010000001">
    <property type="protein sequence ID" value="MCF6138390.1"/>
    <property type="molecule type" value="Genomic_DNA"/>
</dbReference>
<sequence length="492" mass="55556">MTGIEMNNWLQQRAYLTPKRTALIFENQTWTYEQLNDAVRILARTLAAQGFQKGQHIGFLMDNHPNTVMLIHALHYLNVVMVPLNKRLTPKEIDFQLRDADVHLLIVDETHENISNQLKFGEIINIDDLHREEQKDLELEDSIHLDDLHSIIYTSGTTGHPKGVMLTYGNHWWSATGSALNLGLREDDRWLCAVPLFHVSGLSILIRSVIYGITMVLHRGFESEKFVRSVHEDKVTIASVVSVMLSKVLDADTYEPFPSSFRCMLLGGGPAPYPLLKRCETEGIPVFQTYGLSESASQIVTLAPEDSFRKLGSAGKPLFPSQVKVVPTEDRTNDDAGEIFVKGPNVTKGYYKKDQVNDEKIIDGWLSTGDIGYFDEEGFLYVLDRRKDMFVSGGENVYPAEIEACLSGHDAVAEVGVTGVADERWGKVPAAFIVLRDHTDITKKSLIDYCETHLARYKVPKVFQFIDELPRNASNKILRRELIKYLNEGESE</sequence>
<evidence type="ECO:0000256" key="5">
    <source>
        <dbReference type="HAMAP-Rule" id="MF_00731"/>
    </source>
</evidence>
<keyword evidence="1 5" id="KW-0474">Menaquinone biosynthesis</keyword>
<dbReference type="PANTHER" id="PTHR43201:SF5">
    <property type="entry name" value="MEDIUM-CHAIN ACYL-COA LIGASE ACSF2, MITOCHONDRIAL"/>
    <property type="match status" value="1"/>
</dbReference>
<evidence type="ECO:0000256" key="4">
    <source>
        <dbReference type="ARBA" id="ARBA00022840"/>
    </source>
</evidence>
<dbReference type="PROSITE" id="PS00455">
    <property type="entry name" value="AMP_BINDING"/>
    <property type="match status" value="1"/>
</dbReference>
<dbReference type="Pfam" id="PF00501">
    <property type="entry name" value="AMP-binding"/>
    <property type="match status" value="1"/>
</dbReference>